<evidence type="ECO:0000256" key="1">
    <source>
        <dbReference type="PROSITE-ProRule" id="PRU00042"/>
    </source>
</evidence>
<organism evidence="3 4">
    <name type="scientific">Trichostrongylus colubriformis</name>
    <name type="common">Black scour worm</name>
    <dbReference type="NCBI Taxonomy" id="6319"/>
    <lineage>
        <taxon>Eukaryota</taxon>
        <taxon>Metazoa</taxon>
        <taxon>Ecdysozoa</taxon>
        <taxon>Nematoda</taxon>
        <taxon>Chromadorea</taxon>
        <taxon>Rhabditida</taxon>
        <taxon>Rhabditina</taxon>
        <taxon>Rhabditomorpha</taxon>
        <taxon>Strongyloidea</taxon>
        <taxon>Trichostrongylidae</taxon>
        <taxon>Trichostrongylus</taxon>
    </lineage>
</organism>
<evidence type="ECO:0000313" key="4">
    <source>
        <dbReference type="Proteomes" id="UP001331761"/>
    </source>
</evidence>
<dbReference type="GO" id="GO:0008270">
    <property type="term" value="F:zinc ion binding"/>
    <property type="evidence" value="ECO:0007669"/>
    <property type="project" value="UniProtKB-KW"/>
</dbReference>
<accession>A0AAN8EQN8</accession>
<dbReference type="AlphaFoldDB" id="A0AAN8EQN8"/>
<sequence>MQSPVGGYFCDLCGVAFRNRDNLFAHWRSSCPKIMANLEPGSELYLSDSELKAMVLNLLWRLKRVSRQSPLRALRTSRNWSDRATW</sequence>
<dbReference type="EMBL" id="WIXE01023593">
    <property type="protein sequence ID" value="KAK5966341.1"/>
    <property type="molecule type" value="Genomic_DNA"/>
</dbReference>
<keyword evidence="1" id="KW-0863">Zinc-finger</keyword>
<keyword evidence="1" id="KW-0862">Zinc</keyword>
<reference evidence="3 4" key="1">
    <citation type="submission" date="2019-10" db="EMBL/GenBank/DDBJ databases">
        <title>Assembly and Annotation for the nematode Trichostrongylus colubriformis.</title>
        <authorList>
            <person name="Martin J."/>
        </authorList>
    </citation>
    <scope>NUCLEOTIDE SEQUENCE [LARGE SCALE GENOMIC DNA]</scope>
    <source>
        <strain evidence="3">G859</strain>
        <tissue evidence="3">Whole worm</tissue>
    </source>
</reference>
<keyword evidence="1" id="KW-0479">Metal-binding</keyword>
<dbReference type="InterPro" id="IPR036236">
    <property type="entry name" value="Znf_C2H2_sf"/>
</dbReference>
<gene>
    <name evidence="3" type="ORF">GCK32_014122</name>
</gene>
<dbReference type="InterPro" id="IPR013087">
    <property type="entry name" value="Znf_C2H2_type"/>
</dbReference>
<keyword evidence="4" id="KW-1185">Reference proteome</keyword>
<proteinExistence type="predicted"/>
<protein>
    <recommendedName>
        <fullName evidence="2">C2H2-type domain-containing protein</fullName>
    </recommendedName>
</protein>
<dbReference type="SUPFAM" id="SSF57667">
    <property type="entry name" value="beta-beta-alpha zinc fingers"/>
    <property type="match status" value="1"/>
</dbReference>
<feature type="domain" description="C2H2-type" evidence="2">
    <location>
        <begin position="8"/>
        <end position="40"/>
    </location>
</feature>
<name>A0AAN8EQN8_TRICO</name>
<evidence type="ECO:0000259" key="2">
    <source>
        <dbReference type="PROSITE" id="PS50157"/>
    </source>
</evidence>
<evidence type="ECO:0000313" key="3">
    <source>
        <dbReference type="EMBL" id="KAK5966341.1"/>
    </source>
</evidence>
<dbReference type="Proteomes" id="UP001331761">
    <property type="component" value="Unassembled WGS sequence"/>
</dbReference>
<comment type="caution">
    <text evidence="3">The sequence shown here is derived from an EMBL/GenBank/DDBJ whole genome shotgun (WGS) entry which is preliminary data.</text>
</comment>
<dbReference type="PROSITE" id="PS50157">
    <property type="entry name" value="ZINC_FINGER_C2H2_2"/>
    <property type="match status" value="1"/>
</dbReference>